<gene>
    <name evidence="2" type="ORF">ORPV_109</name>
</gene>
<protein>
    <submittedName>
        <fullName evidence="2">Uncharacterized protein</fullName>
    </submittedName>
</protein>
<dbReference type="KEGG" id="vg:35381742"/>
<evidence type="ECO:0000313" key="3">
    <source>
        <dbReference type="Proteomes" id="UP000236316"/>
    </source>
</evidence>
<proteinExistence type="predicted"/>
<reference evidence="2" key="1">
    <citation type="submission" date="2017-08" db="EMBL/GenBank/DDBJ databases">
        <authorList>
            <consortium name="Urmite Genomes"/>
        </authorList>
    </citation>
    <scope>NUCLEOTIDE SEQUENCE [LARGE SCALE GENOMIC DNA]</scope>
    <source>
        <strain evidence="2">IHUMI-LCC2</strain>
    </source>
</reference>
<name>A0A2I2L3B1_9VIRU</name>
<dbReference type="EMBL" id="LT906555">
    <property type="protein sequence ID" value="SNW62013.1"/>
    <property type="molecule type" value="Genomic_DNA"/>
</dbReference>
<dbReference type="RefSeq" id="YP_009448315.1">
    <property type="nucleotide sequence ID" value="NC_036594.1"/>
</dbReference>
<organism evidence="2">
    <name type="scientific">Orpheovirus IHUMI-LCC2</name>
    <dbReference type="NCBI Taxonomy" id="2023057"/>
    <lineage>
        <taxon>Viruses</taxon>
        <taxon>Varidnaviria</taxon>
        <taxon>Bamfordvirae</taxon>
        <taxon>Nucleocytoviricota</taxon>
        <taxon>Megaviricetes</taxon>
        <taxon>Pimascovirales</taxon>
        <taxon>Ocovirineae</taxon>
        <taxon>Orpheoviridae</taxon>
        <taxon>Alphaorpheovirus</taxon>
        <taxon>Alphaorpheovirus massiliense</taxon>
    </lineage>
</organism>
<accession>A0A2I2L3B1</accession>
<keyword evidence="3" id="KW-1185">Reference proteome</keyword>
<evidence type="ECO:0000256" key="1">
    <source>
        <dbReference type="SAM" id="MobiDB-lite"/>
    </source>
</evidence>
<evidence type="ECO:0000313" key="2">
    <source>
        <dbReference type="EMBL" id="SNW62013.1"/>
    </source>
</evidence>
<dbReference type="GeneID" id="35381742"/>
<dbReference type="Proteomes" id="UP000236316">
    <property type="component" value="Segment"/>
</dbReference>
<feature type="region of interest" description="Disordered" evidence="1">
    <location>
        <begin position="333"/>
        <end position="356"/>
    </location>
</feature>
<sequence length="356" mass="39514">MLNKMTNCRTQDPDVVYAVSEIGNDSTGRSAFTARIYDGLTPSLYVALEPFRTVQEVIRVFNDMKDRFLSIRTGEIIFLTDITENTNSPIFLPESLYLQSGLPNFPVQIRTWTITGSYDNNILHLEHTRLNGIRINVQRYVIEHGCLATSSGGGISVTSNNRGGATKDYGIVIKNKANVNLEYLSVMGDKCIDIKSGSLNIKDGELYINSVGTASAILIENEGKMLVKNSDVTIDNDNDKKVIFEVYGSLDSNNSEYVSEDVFLFHNSHSGNVYHNEDILDIPSRVSDKTDNSTTRSHYIDTIFKGNNTMLANKNNDIYSIFTTNGKILTSGGVNDKKINNENTEDEEDGSVVTIV</sequence>